<dbReference type="InterPro" id="IPR046451">
    <property type="entry name" value="HgmA_C"/>
</dbReference>
<proteinExistence type="inferred from homology"/>
<keyword evidence="4" id="KW-0223">Dioxygenase</keyword>
<protein>
    <submittedName>
        <fullName evidence="9">Homogentisate 1,2-dioxygenase</fullName>
        <ecNumber evidence="9">1.13.11.5</ecNumber>
    </submittedName>
</protein>
<sequence>MPFYHRLGHVPHKRHTQFRKADGSLYFEEVMGTKGFSGIQSILYHHYPPTRVQEAVLGEKMEIELEETTALRHRHFKTGAMTTGQDAIRGRRYLLVNEDVQIGICTPTKSMTYFYRNGLKDELIFVHEGEGVLESVFGELPFRAGDYIVIPIGTTYRMHLTGNNHRLLIVEANSRIEVPKRYRNEYGQLLEHSPFCERDIRIPERLNTYVEEGQYDVWVNVDNQLYVYRFNHHPFDVVGWDGYLYPWIFNIGDFEPVTGRIHQPPPVHQTFAGHNFVVCSFVPRLFDYHPEAIPAPYHHSNVNSDEVLYYVDGRFMSRKGIEKGSITLHPSGIPHGPHPGTIEASIGQKETQECAVMIDTFRPLSVTSFALAYEDEQYMQSWSK</sequence>
<dbReference type="InterPro" id="IPR014710">
    <property type="entry name" value="RmlC-like_jellyroll"/>
</dbReference>
<evidence type="ECO:0000313" key="9">
    <source>
        <dbReference type="EMBL" id="MDQ0338903.1"/>
    </source>
</evidence>
<evidence type="ECO:0000256" key="5">
    <source>
        <dbReference type="ARBA" id="ARBA00023002"/>
    </source>
</evidence>
<comment type="similarity">
    <text evidence="2">Belongs to the homogentisate dioxygenase family.</text>
</comment>
<dbReference type="SUPFAM" id="SSF51182">
    <property type="entry name" value="RmlC-like cupins"/>
    <property type="match status" value="1"/>
</dbReference>
<dbReference type="Proteomes" id="UP001232445">
    <property type="component" value="Unassembled WGS sequence"/>
</dbReference>
<evidence type="ECO:0000256" key="2">
    <source>
        <dbReference type="ARBA" id="ARBA00007757"/>
    </source>
</evidence>
<dbReference type="RefSeq" id="WP_307338018.1">
    <property type="nucleotide sequence ID" value="NZ_JAUSUQ010000005.1"/>
</dbReference>
<dbReference type="PANTHER" id="PTHR11056">
    <property type="entry name" value="HOMOGENTISATE 1,2-DIOXYGENASE"/>
    <property type="match status" value="1"/>
</dbReference>
<reference evidence="9 10" key="1">
    <citation type="submission" date="2023-07" db="EMBL/GenBank/DDBJ databases">
        <title>Genomic Encyclopedia of Type Strains, Phase IV (KMG-IV): sequencing the most valuable type-strain genomes for metagenomic binning, comparative biology and taxonomic classification.</title>
        <authorList>
            <person name="Goeker M."/>
        </authorList>
    </citation>
    <scope>NUCLEOTIDE SEQUENCE [LARGE SCALE GENOMIC DNA]</scope>
    <source>
        <strain evidence="9 10">DSM 17740</strain>
    </source>
</reference>
<dbReference type="EMBL" id="JAUSUQ010000005">
    <property type="protein sequence ID" value="MDQ0338903.1"/>
    <property type="molecule type" value="Genomic_DNA"/>
</dbReference>
<comment type="cofactor">
    <cofactor evidence="1">
        <name>Fe cation</name>
        <dbReference type="ChEBI" id="CHEBI:24875"/>
    </cofactor>
</comment>
<evidence type="ECO:0000256" key="3">
    <source>
        <dbReference type="ARBA" id="ARBA00022723"/>
    </source>
</evidence>
<accession>A0ABU0CR52</accession>
<comment type="caution">
    <text evidence="9">The sequence shown here is derived from an EMBL/GenBank/DDBJ whole genome shotgun (WGS) entry which is preliminary data.</text>
</comment>
<feature type="domain" description="Homogentisate 1,2-dioxygenase N-terminal" evidence="8">
    <location>
        <begin position="95"/>
        <end position="250"/>
    </location>
</feature>
<keyword evidence="5 9" id="KW-0560">Oxidoreductase</keyword>
<evidence type="ECO:0000313" key="10">
    <source>
        <dbReference type="Proteomes" id="UP001232445"/>
    </source>
</evidence>
<evidence type="ECO:0000256" key="4">
    <source>
        <dbReference type="ARBA" id="ARBA00022964"/>
    </source>
</evidence>
<evidence type="ECO:0000256" key="6">
    <source>
        <dbReference type="ARBA" id="ARBA00023004"/>
    </source>
</evidence>
<keyword evidence="3" id="KW-0479">Metal-binding</keyword>
<keyword evidence="6" id="KW-0408">Iron</keyword>
<dbReference type="InterPro" id="IPR046452">
    <property type="entry name" value="HgmA_N"/>
</dbReference>
<dbReference type="Pfam" id="PF20510">
    <property type="entry name" value="HgmA_N"/>
    <property type="match status" value="1"/>
</dbReference>
<evidence type="ECO:0000256" key="1">
    <source>
        <dbReference type="ARBA" id="ARBA00001962"/>
    </source>
</evidence>
<name>A0ABU0CR52_9BACI</name>
<evidence type="ECO:0000259" key="7">
    <source>
        <dbReference type="Pfam" id="PF04209"/>
    </source>
</evidence>
<dbReference type="InterPro" id="IPR011051">
    <property type="entry name" value="RmlC_Cupin_sf"/>
</dbReference>
<dbReference type="EC" id="1.13.11.5" evidence="9"/>
<dbReference type="Pfam" id="PF04209">
    <property type="entry name" value="HgmA_C"/>
    <property type="match status" value="1"/>
</dbReference>
<keyword evidence="10" id="KW-1185">Reference proteome</keyword>
<dbReference type="GO" id="GO:0004411">
    <property type="term" value="F:homogentisate 1,2-dioxygenase activity"/>
    <property type="evidence" value="ECO:0007669"/>
    <property type="project" value="UniProtKB-EC"/>
</dbReference>
<gene>
    <name evidence="9" type="ORF">J2S00_001689</name>
</gene>
<evidence type="ECO:0000259" key="8">
    <source>
        <dbReference type="Pfam" id="PF20510"/>
    </source>
</evidence>
<dbReference type="PANTHER" id="PTHR11056:SF0">
    <property type="entry name" value="HOMOGENTISATE 1,2-DIOXYGENASE"/>
    <property type="match status" value="1"/>
</dbReference>
<dbReference type="Gene3D" id="2.60.120.10">
    <property type="entry name" value="Jelly Rolls"/>
    <property type="match status" value="1"/>
</dbReference>
<organism evidence="9 10">
    <name type="scientific">Caldalkalibacillus uzonensis</name>
    <dbReference type="NCBI Taxonomy" id="353224"/>
    <lineage>
        <taxon>Bacteria</taxon>
        <taxon>Bacillati</taxon>
        <taxon>Bacillota</taxon>
        <taxon>Bacilli</taxon>
        <taxon>Bacillales</taxon>
        <taxon>Bacillaceae</taxon>
        <taxon>Caldalkalibacillus</taxon>
    </lineage>
</organism>
<dbReference type="InterPro" id="IPR005708">
    <property type="entry name" value="Homogentis_dOase"/>
</dbReference>
<feature type="domain" description="Homogentisate 1,2-dioxygenase C-terminal" evidence="7">
    <location>
        <begin position="268"/>
        <end position="383"/>
    </location>
</feature>
<dbReference type="CDD" id="cd02208">
    <property type="entry name" value="cupin_RmlC-like"/>
    <property type="match status" value="1"/>
</dbReference>